<dbReference type="InterPro" id="IPR050190">
    <property type="entry name" value="UPF0213_domain"/>
</dbReference>
<reference evidence="3 4" key="1">
    <citation type="submission" date="2006-03" db="EMBL/GenBank/DDBJ databases">
        <authorList>
            <person name="Pinhassi J."/>
            <person name="Pedros-Alio C."/>
            <person name="Ferriera S."/>
            <person name="Johnson J."/>
            <person name="Kravitz S."/>
            <person name="Halpern A."/>
            <person name="Remington K."/>
            <person name="Beeson K."/>
            <person name="Tran B."/>
            <person name="Rogers Y.-H."/>
            <person name="Friedman R."/>
            <person name="Venter J.C."/>
        </authorList>
    </citation>
    <scope>NUCLEOTIDE SEQUENCE [LARGE SCALE GENOMIC DNA]</scope>
    <source>
        <strain evidence="3 4">RED65</strain>
    </source>
</reference>
<dbReference type="InterPro" id="IPR035901">
    <property type="entry name" value="GIY-YIG_endonuc_sf"/>
</dbReference>
<dbReference type="SUPFAM" id="SSF82771">
    <property type="entry name" value="GIY-YIG endonuclease"/>
    <property type="match status" value="1"/>
</dbReference>
<dbReference type="OrthoDB" id="9797095at2"/>
<accession>Q1MZE8</accession>
<dbReference type="HOGENOM" id="CLU_135650_0_3_6"/>
<evidence type="ECO:0000256" key="1">
    <source>
        <dbReference type="ARBA" id="ARBA00007435"/>
    </source>
</evidence>
<dbReference type="RefSeq" id="WP_007018575.1">
    <property type="nucleotide sequence ID" value="NZ_CH724117.1"/>
</dbReference>
<dbReference type="Proteomes" id="UP000004263">
    <property type="component" value="Unassembled WGS sequence"/>
</dbReference>
<dbReference type="CDD" id="cd10456">
    <property type="entry name" value="GIY-YIG_UPF0213"/>
    <property type="match status" value="1"/>
</dbReference>
<evidence type="ECO:0000259" key="2">
    <source>
        <dbReference type="PROSITE" id="PS50164"/>
    </source>
</evidence>
<dbReference type="Gene3D" id="3.40.1440.10">
    <property type="entry name" value="GIY-YIG endonuclease"/>
    <property type="match status" value="1"/>
</dbReference>
<dbReference type="PROSITE" id="PS50164">
    <property type="entry name" value="GIY_YIG"/>
    <property type="match status" value="1"/>
</dbReference>
<comment type="similarity">
    <text evidence="1">Belongs to the UPF0213 family.</text>
</comment>
<evidence type="ECO:0000313" key="4">
    <source>
        <dbReference type="Proteomes" id="UP000004263"/>
    </source>
</evidence>
<gene>
    <name evidence="3" type="ORF">RED65_12862</name>
</gene>
<dbReference type="Pfam" id="PF01541">
    <property type="entry name" value="GIY-YIG"/>
    <property type="match status" value="1"/>
</dbReference>
<keyword evidence="4" id="KW-1185">Reference proteome</keyword>
<protein>
    <submittedName>
        <fullName evidence="3">Endo/excinuclease amino terminal domain protein</fullName>
    </submittedName>
</protein>
<feature type="domain" description="GIY-YIG" evidence="2">
    <location>
        <begin position="2"/>
        <end position="79"/>
    </location>
</feature>
<evidence type="ECO:0000313" key="3">
    <source>
        <dbReference type="EMBL" id="EAT11318.1"/>
    </source>
</evidence>
<comment type="caution">
    <text evidence="3">The sequence shown here is derived from an EMBL/GenBank/DDBJ whole genome shotgun (WGS) entry which is preliminary data.</text>
</comment>
<dbReference type="STRING" id="207949.RED65_12862"/>
<name>Q1MZE8_9GAMM</name>
<proteinExistence type="inferred from homology"/>
<dbReference type="PANTHER" id="PTHR34477:SF1">
    <property type="entry name" value="UPF0213 PROTEIN YHBQ"/>
    <property type="match status" value="1"/>
</dbReference>
<dbReference type="EMBL" id="AAQH01000019">
    <property type="protein sequence ID" value="EAT11318.1"/>
    <property type="molecule type" value="Genomic_DNA"/>
</dbReference>
<organism evidence="3 4">
    <name type="scientific">Bermanella marisrubri</name>
    <dbReference type="NCBI Taxonomy" id="207949"/>
    <lineage>
        <taxon>Bacteria</taxon>
        <taxon>Pseudomonadati</taxon>
        <taxon>Pseudomonadota</taxon>
        <taxon>Gammaproteobacteria</taxon>
        <taxon>Oceanospirillales</taxon>
        <taxon>Oceanospirillaceae</taxon>
        <taxon>Bermanella</taxon>
    </lineage>
</organism>
<sequence>MSQWFVYILRCADDSLYTGVTTDLERRLREHNEAKLGAKYTRNRRPVKLVYSEKAENRSEACKRESAIKRLSKKQKTELINPHIAQL</sequence>
<dbReference type="AlphaFoldDB" id="Q1MZE8"/>
<dbReference type="PANTHER" id="PTHR34477">
    <property type="entry name" value="UPF0213 PROTEIN YHBQ"/>
    <property type="match status" value="1"/>
</dbReference>
<dbReference type="InterPro" id="IPR000305">
    <property type="entry name" value="GIY-YIG_endonuc"/>
</dbReference>